<evidence type="ECO:0000313" key="1">
    <source>
        <dbReference type="EMBL" id="RLL10320.1"/>
    </source>
</evidence>
<dbReference type="RefSeq" id="WP_101549692.1">
    <property type="nucleotide sequence ID" value="NZ_DBFNFR010000038.1"/>
</dbReference>
<accession>A0A498CL85</accession>
<dbReference type="EMBL" id="RCHT01000014">
    <property type="protein sequence ID" value="RLL10320.1"/>
    <property type="molecule type" value="Genomic_DNA"/>
</dbReference>
<evidence type="ECO:0000313" key="2">
    <source>
        <dbReference type="Proteomes" id="UP000276301"/>
    </source>
</evidence>
<comment type="caution">
    <text evidence="1">The sequence shown here is derived from an EMBL/GenBank/DDBJ whole genome shotgun (WGS) entry which is preliminary data.</text>
</comment>
<sequence>MPFTPRQTKGREKSFYKTLYLSEQLIREVERIASEYDTSFNNVVVSMIEYSLQNEGTNPGMEEQHERTQAAHQ</sequence>
<dbReference type="SUPFAM" id="SSF47598">
    <property type="entry name" value="Ribbon-helix-helix"/>
    <property type="match status" value="1"/>
</dbReference>
<dbReference type="GO" id="GO:0006355">
    <property type="term" value="P:regulation of DNA-templated transcription"/>
    <property type="evidence" value="ECO:0007669"/>
    <property type="project" value="InterPro"/>
</dbReference>
<dbReference type="InterPro" id="IPR010985">
    <property type="entry name" value="Ribbon_hlx_hlx"/>
</dbReference>
<proteinExistence type="predicted"/>
<evidence type="ECO:0008006" key="3">
    <source>
        <dbReference type="Google" id="ProtNLM"/>
    </source>
</evidence>
<keyword evidence="2" id="KW-1185">Reference proteome</keyword>
<protein>
    <recommendedName>
        <fullName evidence="3">Arc family DNA-binding protein</fullName>
    </recommendedName>
</protein>
<reference evidence="1 2" key="1">
    <citation type="submission" date="2018-10" db="EMBL/GenBank/DDBJ databases">
        <title>Anaerotruncus faecis sp. nov., isolated from human feces.</title>
        <authorList>
            <person name="Wang Y.-J."/>
        </authorList>
    </citation>
    <scope>NUCLEOTIDE SEQUENCE [LARGE SCALE GENOMIC DNA]</scope>
    <source>
        <strain evidence="1 2">22A2-44</strain>
    </source>
</reference>
<organism evidence="1 2">
    <name type="scientific">Anaerotruncus massiliensis</name>
    <name type="common">ex Liu et al. 2021</name>
    <dbReference type="NCBI Taxonomy" id="2321404"/>
    <lineage>
        <taxon>Bacteria</taxon>
        <taxon>Bacillati</taxon>
        <taxon>Bacillota</taxon>
        <taxon>Clostridia</taxon>
        <taxon>Eubacteriales</taxon>
        <taxon>Oscillospiraceae</taxon>
        <taxon>Anaerotruncus</taxon>
    </lineage>
</organism>
<dbReference type="Proteomes" id="UP000276301">
    <property type="component" value="Unassembled WGS sequence"/>
</dbReference>
<dbReference type="AlphaFoldDB" id="A0A498CL85"/>
<gene>
    <name evidence="1" type="ORF">D4A47_08665</name>
</gene>
<name>A0A498CL85_9FIRM</name>